<proteinExistence type="predicted"/>
<evidence type="ECO:0000313" key="1">
    <source>
        <dbReference type="EMBL" id="TXD74347.1"/>
    </source>
</evidence>
<organism evidence="1 2">
    <name type="scientific">Aequorivita antarctica</name>
    <dbReference type="NCBI Taxonomy" id="153266"/>
    <lineage>
        <taxon>Bacteria</taxon>
        <taxon>Pseudomonadati</taxon>
        <taxon>Bacteroidota</taxon>
        <taxon>Flavobacteriia</taxon>
        <taxon>Flavobacteriales</taxon>
        <taxon>Flavobacteriaceae</taxon>
        <taxon>Aequorivita</taxon>
    </lineage>
</organism>
<dbReference type="RefSeq" id="WP_111843779.1">
    <property type="nucleotide sequence ID" value="NZ_UEGI01000003.1"/>
</dbReference>
<dbReference type="Pfam" id="PF19459">
    <property type="entry name" value="DUF5996"/>
    <property type="match status" value="1"/>
</dbReference>
<reference evidence="1 2" key="1">
    <citation type="submission" date="2019-08" db="EMBL/GenBank/DDBJ databases">
        <title>Genome of Aequorivita antarctica SW49 (type strain).</title>
        <authorList>
            <person name="Bowman J.P."/>
        </authorList>
    </citation>
    <scope>NUCLEOTIDE SEQUENCE [LARGE SCALE GENOMIC DNA]</scope>
    <source>
        <strain evidence="1 2">SW49</strain>
    </source>
</reference>
<keyword evidence="2" id="KW-1185">Reference proteome</keyword>
<evidence type="ECO:0000313" key="2">
    <source>
        <dbReference type="Proteomes" id="UP000321497"/>
    </source>
</evidence>
<dbReference type="Proteomes" id="UP000321497">
    <property type="component" value="Unassembled WGS sequence"/>
</dbReference>
<accession>A0A5C6Z2K5</accession>
<gene>
    <name evidence="1" type="ORF">ESU54_03595</name>
</gene>
<protein>
    <recommendedName>
        <fullName evidence="3">Ava_C0101 and related proteins</fullName>
    </recommendedName>
</protein>
<dbReference type="InterPro" id="IPR046038">
    <property type="entry name" value="DUF5996"/>
</dbReference>
<dbReference type="OrthoDB" id="9800945at2"/>
<dbReference type="EMBL" id="VORT01000002">
    <property type="protein sequence ID" value="TXD74347.1"/>
    <property type="molecule type" value="Genomic_DNA"/>
</dbReference>
<comment type="caution">
    <text evidence="1">The sequence shown here is derived from an EMBL/GenBank/DDBJ whole genome shotgun (WGS) entry which is preliminary data.</text>
</comment>
<evidence type="ECO:0008006" key="3">
    <source>
        <dbReference type="Google" id="ProtNLM"/>
    </source>
</evidence>
<dbReference type="AlphaFoldDB" id="A0A5C6Z2K5"/>
<sequence>MGNEKNWPVLNFAEMQDTIETLHQWIQIVGKIRLKTMPWQNHSWHTTLYITPTGYSTNAISFEGRIFQIDFNFKTHKLLIQCSNAETVTMDLKPRTVASFYEELFEKLASIGLAIRIHASPNEMEPAIPFAENVINKAYNPEVANALWRAMVKVNAVFLEFRSEFIGKASPVHLFWGAFDLAVTRFSGKPAPLHQGGMPNMPLDVMQEAYSQEVCSAGFWPGSKDSPIPVFYAYAYPSDARFGEQKVLPKEAFYSPEMGEFFLKYEDVQTSDNPEKNLHDFLQTTYIAATKTSKWDRTSLEKM</sequence>
<name>A0A5C6Z2K5_9FLAO</name>